<dbReference type="EMBL" id="JANBUN010000022">
    <property type="protein sequence ID" value="KAJ2807968.1"/>
    <property type="molecule type" value="Genomic_DNA"/>
</dbReference>
<reference evidence="1" key="1">
    <citation type="submission" date="2022-07" db="EMBL/GenBank/DDBJ databases">
        <title>Phylogenomic reconstructions and comparative analyses of Kickxellomycotina fungi.</title>
        <authorList>
            <person name="Reynolds N.K."/>
            <person name="Stajich J.E."/>
            <person name="Barry K."/>
            <person name="Grigoriev I.V."/>
            <person name="Crous P."/>
            <person name="Smith M.E."/>
        </authorList>
    </citation>
    <scope>NUCLEOTIDE SEQUENCE</scope>
    <source>
        <strain evidence="1">BCRC 34780</strain>
    </source>
</reference>
<evidence type="ECO:0000313" key="1">
    <source>
        <dbReference type="EMBL" id="KAJ2807968.1"/>
    </source>
</evidence>
<accession>A0ACC1LHY1</accession>
<organism evidence="1 2">
    <name type="scientific">Coemansia helicoidea</name>
    <dbReference type="NCBI Taxonomy" id="1286919"/>
    <lineage>
        <taxon>Eukaryota</taxon>
        <taxon>Fungi</taxon>
        <taxon>Fungi incertae sedis</taxon>
        <taxon>Zoopagomycota</taxon>
        <taxon>Kickxellomycotina</taxon>
        <taxon>Kickxellomycetes</taxon>
        <taxon>Kickxellales</taxon>
        <taxon>Kickxellaceae</taxon>
        <taxon>Coemansia</taxon>
    </lineage>
</organism>
<keyword evidence="2" id="KW-1185">Reference proteome</keyword>
<evidence type="ECO:0000313" key="2">
    <source>
        <dbReference type="Proteomes" id="UP001140087"/>
    </source>
</evidence>
<proteinExistence type="predicted"/>
<protein>
    <submittedName>
        <fullName evidence="1">Intracellular distribution of mitochondria</fullName>
    </submittedName>
</protein>
<name>A0ACC1LHY1_9FUNG</name>
<dbReference type="Proteomes" id="UP001140087">
    <property type="component" value="Unassembled WGS sequence"/>
</dbReference>
<sequence length="1002" mass="108459">TYHITCARSGFYVNSSTLTRFSTEAYGEAFAGQTGVRSSEFYAAHSLVSLLKRLSPKFAQGFGELQSAVAQREPVETLPFVASEQAATPWLVRGSENRVPESYDAGRPQDVYLRLGAQAADSLRDWNEELQSIREMPRGTLAERVLRDRQFHKWHSEFAEAAVQGAMAVVDGEMAALNPGDPAEQHMYLRDNVFYSKGFDGRETFTGLGGDAAAHAATGKDITGVRLLNQLDVEGLSTLGSVVVDYRGVRVVAQSVVPGIFRRQDTTQIVYGSIDSGSTVGSDPEFHKALEPVAKALHFGAHTVADAEGAEHTLYTSIDVKGLTGTDGRRYLLDLYRMTPVDVEFLEAECDGKDPALPAYPHRLVLLRPELVDIFWENSIRKAVQEYAADKAKAAEDGEGDAKADAAEGEEAKAAAADLSDFEFNLELCPDSFTASQSLDGAAEGPLETAVRQASKLLREVSVPALARDLAAYTTSPLSGEALTTAMHQRGINMRYLGMLATLLPADVESARNVRRLVVFEMVSRAVKHILRRLFQQAPPELHAEAFALVVNALVGTRYCAAPAEHLSAQAKAVPALAELTPQSLAAEIRAQVAQRFRFALAEDFVEALVAGSEHILLREVCLKAGAQLALQQYHFAKPDEAAVHAEVVAAMGAAAGKLTKAAKRTVRERVDAVLARPLAVLAADVLNFVARAKVSAHSASLADEAFEAGRLSLEQGQKDLGLELLLESLALHEQTFGFLHPETARCYAVVSLANYEAGEYALAADFMTKAVIISERTVGLDNPLTIHNYLNLALYEHAHGNTLLALRLMRHAMDLWNLVNSPDHPDLATAHNNIGVMLQSLGRYEDALRFFQSCLEIRVALLGTEHVLVANAQHSLAKAHAVAGDFKSAVQAERDAYKFFLARFGADDPRTKETAEWLAELTVNAVRTAKLSKAVQDKIRSLAATADLVHVDRKDAAAAGDATARGNLPIDDLLKFITGSSRGGPKPKGAHRAKGPKGARR</sequence>
<comment type="caution">
    <text evidence="1">The sequence shown here is derived from an EMBL/GenBank/DDBJ whole genome shotgun (WGS) entry which is preliminary data.</text>
</comment>
<gene>
    <name evidence="1" type="primary">CLU1</name>
    <name evidence="1" type="ORF">H4R21_000259</name>
</gene>
<feature type="non-terminal residue" evidence="1">
    <location>
        <position position="1"/>
    </location>
</feature>